<dbReference type="AlphaFoldDB" id="A0A931FSJ6"/>
<evidence type="ECO:0000256" key="1">
    <source>
        <dbReference type="ARBA" id="ARBA00006739"/>
    </source>
</evidence>
<dbReference type="Pfam" id="PF00535">
    <property type="entry name" value="Glycos_transf_2"/>
    <property type="match status" value="1"/>
</dbReference>
<feature type="domain" description="Glycosyltransferase 2-like" evidence="4">
    <location>
        <begin position="7"/>
        <end position="195"/>
    </location>
</feature>
<accession>A0A931FSJ6</accession>
<protein>
    <submittedName>
        <fullName evidence="5">Glycosyltransferase</fullName>
    </submittedName>
</protein>
<comment type="similarity">
    <text evidence="1">Belongs to the glycosyltransferase 2 family.</text>
</comment>
<dbReference type="Gene3D" id="3.90.550.10">
    <property type="entry name" value="Spore Coat Polysaccharide Biosynthesis Protein SpsA, Chain A"/>
    <property type="match status" value="1"/>
</dbReference>
<dbReference type="Proteomes" id="UP000599312">
    <property type="component" value="Unassembled WGS sequence"/>
</dbReference>
<sequence length="335" mass="37384">MKEHVAILIVGYRCSTEIRRCLETLALSTHQHFEIHICENGGADSFQTLLAELARSPGLQVAQPGTVRSPAVVETWVSGIRAGGQRVFLHRAQGNLGYAGGINANLDCIADADWSSAWVLNPDTRVHAGALAALIAHAREGGYGVVGSRLILADTHRIQLYGGRWRPWMARGFNLGMGEPADREPDVAAIERQMDWVCGASLFASRRYIESVGRMNERYFLYNEEVDWCFRRGSFRLGYAHHSIVYHSFGATMGSSVSRRQCSGLSVYLDERNKLLFTRRFFPSRYPIVVLITLLLTSQYLFDGAPANFRHALGGWFAGLMQREGVPRRFFGGRA</sequence>
<dbReference type="PANTHER" id="PTHR43179:SF12">
    <property type="entry name" value="GALACTOFURANOSYLTRANSFERASE GLFT2"/>
    <property type="match status" value="1"/>
</dbReference>
<reference evidence="5" key="1">
    <citation type="submission" date="2020-11" db="EMBL/GenBank/DDBJ databases">
        <authorList>
            <person name="Kim M.K."/>
        </authorList>
    </citation>
    <scope>NUCLEOTIDE SEQUENCE</scope>
    <source>
        <strain evidence="5">BT350</strain>
    </source>
</reference>
<comment type="caution">
    <text evidence="5">The sequence shown here is derived from an EMBL/GenBank/DDBJ whole genome shotgun (WGS) entry which is preliminary data.</text>
</comment>
<dbReference type="SUPFAM" id="SSF53448">
    <property type="entry name" value="Nucleotide-diphospho-sugar transferases"/>
    <property type="match status" value="1"/>
</dbReference>
<evidence type="ECO:0000313" key="6">
    <source>
        <dbReference type="Proteomes" id="UP000599312"/>
    </source>
</evidence>
<dbReference type="EMBL" id="JADQDO010000020">
    <property type="protein sequence ID" value="MBF9235688.1"/>
    <property type="molecule type" value="Genomic_DNA"/>
</dbReference>
<name>A0A931FSJ6_9HYPH</name>
<keyword evidence="2" id="KW-0328">Glycosyltransferase</keyword>
<dbReference type="PANTHER" id="PTHR43179">
    <property type="entry name" value="RHAMNOSYLTRANSFERASE WBBL"/>
    <property type="match status" value="1"/>
</dbReference>
<proteinExistence type="inferred from homology"/>
<dbReference type="GO" id="GO:0016757">
    <property type="term" value="F:glycosyltransferase activity"/>
    <property type="evidence" value="ECO:0007669"/>
    <property type="project" value="UniProtKB-KW"/>
</dbReference>
<evidence type="ECO:0000256" key="3">
    <source>
        <dbReference type="ARBA" id="ARBA00022679"/>
    </source>
</evidence>
<evidence type="ECO:0000259" key="4">
    <source>
        <dbReference type="Pfam" id="PF00535"/>
    </source>
</evidence>
<keyword evidence="6" id="KW-1185">Reference proteome</keyword>
<dbReference type="InterPro" id="IPR001173">
    <property type="entry name" value="Glyco_trans_2-like"/>
</dbReference>
<organism evidence="5 6">
    <name type="scientific">Microvirga alba</name>
    <dbReference type="NCBI Taxonomy" id="2791025"/>
    <lineage>
        <taxon>Bacteria</taxon>
        <taxon>Pseudomonadati</taxon>
        <taxon>Pseudomonadota</taxon>
        <taxon>Alphaproteobacteria</taxon>
        <taxon>Hyphomicrobiales</taxon>
        <taxon>Methylobacteriaceae</taxon>
        <taxon>Microvirga</taxon>
    </lineage>
</organism>
<dbReference type="RefSeq" id="WP_196273682.1">
    <property type="nucleotide sequence ID" value="NZ_JADQDO010000020.1"/>
</dbReference>
<keyword evidence="3" id="KW-0808">Transferase</keyword>
<gene>
    <name evidence="5" type="ORF">I2H38_20225</name>
</gene>
<evidence type="ECO:0000313" key="5">
    <source>
        <dbReference type="EMBL" id="MBF9235688.1"/>
    </source>
</evidence>
<evidence type="ECO:0000256" key="2">
    <source>
        <dbReference type="ARBA" id="ARBA00022676"/>
    </source>
</evidence>
<dbReference type="InterPro" id="IPR029044">
    <property type="entry name" value="Nucleotide-diphossugar_trans"/>
</dbReference>